<dbReference type="AlphaFoldDB" id="A0A127VES4"/>
<dbReference type="EMBL" id="CP014504">
    <property type="protein sequence ID" value="AMP99789.1"/>
    <property type="molecule type" value="Genomic_DNA"/>
</dbReference>
<evidence type="ECO:0000313" key="3">
    <source>
        <dbReference type="Proteomes" id="UP000071561"/>
    </source>
</evidence>
<proteinExistence type="predicted"/>
<feature type="chain" id="PRO_5007280508" description="DUF5045 domain-containing protein" evidence="1">
    <location>
        <begin position="20"/>
        <end position="259"/>
    </location>
</feature>
<name>A0A127VES4_9SPHI</name>
<dbReference type="OrthoDB" id="1265092at2"/>
<sequence length="259" mass="30195" precursor="true">MKHYILAILILGMAASAGAQRIIRDQSIVNQQERMVFKQWDRKKFTPTSGFLGLNPNYWLTWAWHPNYPKKDLRPLGPIGPQTQRLAFAAAMQNTENAYKLHADTLRNTAITEAVNYSAVFSTADPLWMLYYRHEFEPLLNEQDANLMSGIPAKEIDYLVRNGVYEWYREESSGIKERLDGAMTTTLDRGSRLLTYHRLLLEYRRLNTSWEAKKQYARKFLALSESTNKMKSRDQPIVERQGFRTDQQIADEILRKSKL</sequence>
<evidence type="ECO:0000313" key="2">
    <source>
        <dbReference type="EMBL" id="AMP99789.1"/>
    </source>
</evidence>
<keyword evidence="3" id="KW-1185">Reference proteome</keyword>
<dbReference type="Proteomes" id="UP000071561">
    <property type="component" value="Chromosome"/>
</dbReference>
<reference evidence="2 3" key="1">
    <citation type="submission" date="2016-03" db="EMBL/GenBank/DDBJ databases">
        <title>Complete genome sequence of Pedobacter cryoconitis PAMC 27485.</title>
        <authorList>
            <person name="Lee J."/>
            <person name="Kim O.-S."/>
        </authorList>
    </citation>
    <scope>NUCLEOTIDE SEQUENCE [LARGE SCALE GENOMIC DNA]</scope>
    <source>
        <strain evidence="2 3">PAMC 27485</strain>
    </source>
</reference>
<feature type="signal peptide" evidence="1">
    <location>
        <begin position="1"/>
        <end position="19"/>
    </location>
</feature>
<gene>
    <name evidence="2" type="ORF">AY601_2914</name>
</gene>
<keyword evidence="1" id="KW-0732">Signal</keyword>
<dbReference type="PATRIC" id="fig|188932.3.peg.3041"/>
<evidence type="ECO:0000256" key="1">
    <source>
        <dbReference type="SAM" id="SignalP"/>
    </source>
</evidence>
<protein>
    <recommendedName>
        <fullName evidence="4">DUF5045 domain-containing protein</fullName>
    </recommendedName>
</protein>
<accession>A0A127VES4</accession>
<organism evidence="2 3">
    <name type="scientific">Pedobacter cryoconitis</name>
    <dbReference type="NCBI Taxonomy" id="188932"/>
    <lineage>
        <taxon>Bacteria</taxon>
        <taxon>Pseudomonadati</taxon>
        <taxon>Bacteroidota</taxon>
        <taxon>Sphingobacteriia</taxon>
        <taxon>Sphingobacteriales</taxon>
        <taxon>Sphingobacteriaceae</taxon>
        <taxon>Pedobacter</taxon>
    </lineage>
</organism>
<dbReference type="KEGG" id="pcm:AY601_2914"/>
<evidence type="ECO:0008006" key="4">
    <source>
        <dbReference type="Google" id="ProtNLM"/>
    </source>
</evidence>
<dbReference type="RefSeq" id="WP_068402258.1">
    <property type="nucleotide sequence ID" value="NZ_CP014504.1"/>
</dbReference>